<evidence type="ECO:0000256" key="1">
    <source>
        <dbReference type="SAM" id="MobiDB-lite"/>
    </source>
</evidence>
<evidence type="ECO:0008006" key="5">
    <source>
        <dbReference type="Google" id="ProtNLM"/>
    </source>
</evidence>
<name>A0A239GE80_9FIRM</name>
<proteinExistence type="predicted"/>
<feature type="signal peptide" evidence="2">
    <location>
        <begin position="1"/>
        <end position="23"/>
    </location>
</feature>
<gene>
    <name evidence="3" type="ORF">SAMN05446037_101673</name>
</gene>
<evidence type="ECO:0000313" key="3">
    <source>
        <dbReference type="EMBL" id="SNS67507.1"/>
    </source>
</evidence>
<sequence>MKKLIAGVICFTMFFMSSFTTFANINTIDDNTVHEFYADIYINREPKVEMPKGIEKEILLTREETMAMTAEELSTAIKEKTELSDEDVSQLVDYYKNADENERMPRGLYDTYTWHKHPYLASSKRYVAYSKTWVGIDAYRSSVGMTKGSSETKSISYTLGFEGSGDIKKVKTTFKSSFTATNSYTVSESATCPAWTTMAWRPYTTYDLETWKGVMKRTTIIPLPNGEIYQSVGYEDREGTNKVEVNKTHEVWSRVNTSKNVNATSPSPPTSAPNVN</sequence>
<protein>
    <recommendedName>
        <fullName evidence="5">Toxin ETX/toxin MTX2</fullName>
    </recommendedName>
</protein>
<evidence type="ECO:0000256" key="2">
    <source>
        <dbReference type="SAM" id="SignalP"/>
    </source>
</evidence>
<feature type="chain" id="PRO_5038654663" description="Toxin ETX/toxin MTX2" evidence="2">
    <location>
        <begin position="24"/>
        <end position="276"/>
    </location>
</feature>
<dbReference type="OrthoDB" id="2582177at2"/>
<reference evidence="3 4" key="1">
    <citation type="submission" date="2017-06" db="EMBL/GenBank/DDBJ databases">
        <authorList>
            <person name="Kim H.J."/>
            <person name="Triplett B.A."/>
        </authorList>
    </citation>
    <scope>NUCLEOTIDE SEQUENCE [LARGE SCALE GENOMIC DNA]</scope>
    <source>
        <strain evidence="3 4">SCA</strain>
    </source>
</reference>
<dbReference type="AlphaFoldDB" id="A0A239GE80"/>
<accession>A0A239GE80</accession>
<feature type="compositionally biased region" description="Pro residues" evidence="1">
    <location>
        <begin position="266"/>
        <end position="276"/>
    </location>
</feature>
<dbReference type="RefSeq" id="WP_089283817.1">
    <property type="nucleotide sequence ID" value="NZ_FZOJ01000016.1"/>
</dbReference>
<dbReference type="EMBL" id="FZOJ01000016">
    <property type="protein sequence ID" value="SNS67507.1"/>
    <property type="molecule type" value="Genomic_DNA"/>
</dbReference>
<keyword evidence="2" id="KW-0732">Signal</keyword>
<feature type="region of interest" description="Disordered" evidence="1">
    <location>
        <begin position="254"/>
        <end position="276"/>
    </location>
</feature>
<keyword evidence="4" id="KW-1185">Reference proteome</keyword>
<dbReference type="Proteomes" id="UP000198304">
    <property type="component" value="Unassembled WGS sequence"/>
</dbReference>
<evidence type="ECO:0000313" key="4">
    <source>
        <dbReference type="Proteomes" id="UP000198304"/>
    </source>
</evidence>
<organism evidence="3 4">
    <name type="scientific">Anaerovirgula multivorans</name>
    <dbReference type="NCBI Taxonomy" id="312168"/>
    <lineage>
        <taxon>Bacteria</taxon>
        <taxon>Bacillati</taxon>
        <taxon>Bacillota</taxon>
        <taxon>Clostridia</taxon>
        <taxon>Peptostreptococcales</taxon>
        <taxon>Natronincolaceae</taxon>
        <taxon>Anaerovirgula</taxon>
    </lineage>
</organism>